<proteinExistence type="predicted"/>
<dbReference type="AlphaFoldDB" id="A0A9W8EAC8"/>
<feature type="region of interest" description="Disordered" evidence="1">
    <location>
        <begin position="161"/>
        <end position="191"/>
    </location>
</feature>
<evidence type="ECO:0000313" key="3">
    <source>
        <dbReference type="Proteomes" id="UP001151582"/>
    </source>
</evidence>
<name>A0A9W8EAC8_9FUNG</name>
<organism evidence="2 3">
    <name type="scientific">Dimargaris verticillata</name>
    <dbReference type="NCBI Taxonomy" id="2761393"/>
    <lineage>
        <taxon>Eukaryota</taxon>
        <taxon>Fungi</taxon>
        <taxon>Fungi incertae sedis</taxon>
        <taxon>Zoopagomycota</taxon>
        <taxon>Kickxellomycotina</taxon>
        <taxon>Dimargaritomycetes</taxon>
        <taxon>Dimargaritales</taxon>
        <taxon>Dimargaritaceae</taxon>
        <taxon>Dimargaris</taxon>
    </lineage>
</organism>
<sequence length="345" mass="37313">MGGQSDVSEYRSGLGVQWDAQQPSVAVAIISTPVLFTSTSAIPQGLGDTAQQSTPGPSKADGRLAPSQGSSSDESFWDDWTTLGEDHGSSSDAEDGGQNQPRMSDPTEQSDSSPHHALAPYSMLHPTALQGTPSIHNLDTGLNPSFLGVAGAFAMRGSSALLNPSSPTDHSSHLKDQSLTPAQPHLGNNDVPIQDVKPKPMQLDVKPASNTIAVFIYWSMRHSKFAFHAVQKDTVNPRTAATYVQPFVEELPMLIVYRTWGMGDIQTLDGFLKDRIELLNDEFNARNSVGLSVLTDKFFQLYTPQADVTGPKDLRPKLTEKSMQQFTDALTAKLQTEMDKGNSSI</sequence>
<protein>
    <submittedName>
        <fullName evidence="2">Uncharacterized protein</fullName>
    </submittedName>
</protein>
<comment type="caution">
    <text evidence="2">The sequence shown here is derived from an EMBL/GenBank/DDBJ whole genome shotgun (WGS) entry which is preliminary data.</text>
</comment>
<dbReference type="EMBL" id="JANBQB010000990">
    <property type="protein sequence ID" value="KAJ1972686.1"/>
    <property type="molecule type" value="Genomic_DNA"/>
</dbReference>
<feature type="region of interest" description="Disordered" evidence="1">
    <location>
        <begin position="40"/>
        <end position="119"/>
    </location>
</feature>
<evidence type="ECO:0000256" key="1">
    <source>
        <dbReference type="SAM" id="MobiDB-lite"/>
    </source>
</evidence>
<dbReference type="Proteomes" id="UP001151582">
    <property type="component" value="Unassembled WGS sequence"/>
</dbReference>
<accession>A0A9W8EAC8</accession>
<keyword evidence="3" id="KW-1185">Reference proteome</keyword>
<evidence type="ECO:0000313" key="2">
    <source>
        <dbReference type="EMBL" id="KAJ1972686.1"/>
    </source>
</evidence>
<gene>
    <name evidence="2" type="ORF">H4R34_005324</name>
</gene>
<reference evidence="2" key="1">
    <citation type="submission" date="2022-07" db="EMBL/GenBank/DDBJ databases">
        <title>Phylogenomic reconstructions and comparative analyses of Kickxellomycotina fungi.</title>
        <authorList>
            <person name="Reynolds N.K."/>
            <person name="Stajich J.E."/>
            <person name="Barry K."/>
            <person name="Grigoriev I.V."/>
            <person name="Crous P."/>
            <person name="Smith M.E."/>
        </authorList>
    </citation>
    <scope>NUCLEOTIDE SEQUENCE</scope>
    <source>
        <strain evidence="2">RSA 567</strain>
    </source>
</reference>
<feature type="compositionally biased region" description="Polar residues" evidence="1">
    <location>
        <begin position="97"/>
        <end position="112"/>
    </location>
</feature>